<gene>
    <name evidence="6" type="primary">HaOG207953</name>
    <name evidence="6" type="ORF">B5X24_HaOG207953</name>
</gene>
<evidence type="ECO:0000259" key="5">
    <source>
        <dbReference type="SMART" id="SM00093"/>
    </source>
</evidence>
<dbReference type="InterPro" id="IPR023795">
    <property type="entry name" value="Serpin_CS"/>
</dbReference>
<evidence type="ECO:0000256" key="4">
    <source>
        <dbReference type="RuleBase" id="RU000411"/>
    </source>
</evidence>
<dbReference type="InterPro" id="IPR036186">
    <property type="entry name" value="Serpin_sf"/>
</dbReference>
<dbReference type="SMART" id="SM00093">
    <property type="entry name" value="SERPIN"/>
    <property type="match status" value="1"/>
</dbReference>
<dbReference type="Proteomes" id="UP000249218">
    <property type="component" value="Unassembled WGS sequence"/>
</dbReference>
<dbReference type="OrthoDB" id="671595at2759"/>
<reference evidence="6 7" key="1">
    <citation type="journal article" date="2017" name="BMC Biol.">
        <title>Genomic innovations, transcriptional plasticity and gene loss underlying the evolution and divergence of two highly polyphagous and invasive Helicoverpa pest species.</title>
        <authorList>
            <person name="Pearce S.L."/>
            <person name="Clarke D.F."/>
            <person name="East P.D."/>
            <person name="Elfekih S."/>
            <person name="Gordon K.H."/>
            <person name="Jermiin L.S."/>
            <person name="McGaughran A."/>
            <person name="Oakeshott J.G."/>
            <person name="Papanikolaou A."/>
            <person name="Perera O.P."/>
            <person name="Rane R.V."/>
            <person name="Richards S."/>
            <person name="Tay W.T."/>
            <person name="Walsh T.K."/>
            <person name="Anderson A."/>
            <person name="Anderson C.J."/>
            <person name="Asgari S."/>
            <person name="Board P.G."/>
            <person name="Bretschneider A."/>
            <person name="Campbell P.M."/>
            <person name="Chertemps T."/>
            <person name="Christeller J.T."/>
            <person name="Coppin C.W."/>
            <person name="Downes S.J."/>
            <person name="Duan G."/>
            <person name="Farnsworth C.A."/>
            <person name="Good R.T."/>
            <person name="Han L.B."/>
            <person name="Han Y.C."/>
            <person name="Hatje K."/>
            <person name="Horne I."/>
            <person name="Huang Y.P."/>
            <person name="Hughes D.S."/>
            <person name="Jacquin-Joly E."/>
            <person name="James W."/>
            <person name="Jhangiani S."/>
            <person name="Kollmar M."/>
            <person name="Kuwar S.S."/>
            <person name="Li S."/>
            <person name="Liu N.Y."/>
            <person name="Maibeche M.T."/>
            <person name="Miller J.R."/>
            <person name="Montagne N."/>
            <person name="Perry T."/>
            <person name="Qu J."/>
            <person name="Song S.V."/>
            <person name="Sutton G.G."/>
            <person name="Vogel H."/>
            <person name="Walenz B.P."/>
            <person name="Xu W."/>
            <person name="Zhang H.J."/>
            <person name="Zou Z."/>
            <person name="Batterham P."/>
            <person name="Edwards O.R."/>
            <person name="Feyereisen R."/>
            <person name="Gibbs R.A."/>
            <person name="Heckel D.G."/>
            <person name="McGrath A."/>
            <person name="Robin C."/>
            <person name="Scherer S.E."/>
            <person name="Worley K.C."/>
            <person name="Wu Y.D."/>
        </authorList>
    </citation>
    <scope>NUCLEOTIDE SEQUENCE [LARGE SCALE GENOMIC DNA]</scope>
    <source>
        <strain evidence="6">Harm_GR_Male_#8</strain>
        <tissue evidence="6">Whole organism</tissue>
    </source>
</reference>
<dbReference type="Pfam" id="PF00079">
    <property type="entry name" value="Serpin"/>
    <property type="match status" value="1"/>
</dbReference>
<keyword evidence="3" id="KW-0722">Serine protease inhibitor</keyword>
<protein>
    <recommendedName>
        <fullName evidence="5">Serpin domain-containing protein</fullName>
    </recommendedName>
</protein>
<evidence type="ECO:0000313" key="7">
    <source>
        <dbReference type="Proteomes" id="UP000249218"/>
    </source>
</evidence>
<keyword evidence="7" id="KW-1185">Reference proteome</keyword>
<dbReference type="CDD" id="cd19579">
    <property type="entry name" value="serpin1K-like"/>
    <property type="match status" value="1"/>
</dbReference>
<sequence>MAFQKLINKATDSLVTIAMGTPYDYGGFDSFGPPTYTKTQLGESIDKSTLKLLKVAYDVAENKNVISSPLSLMVLLALFNTGAGPQAREEITRFLGGSDFKQTSDSYRDLSVRFSELNPEALTVANKVCVSDKLSLQDTFTAAARSYRSEVDTIDFGNAQAASDTINQWADQKTQGNIKKPTTPDMFGDDVVAALFNVIYFKGHWHVPFKASETTDKDFHLTKESKVQKPTMHLLQSLYYTESPELGARMVELPYKERGFRMVVVLPNEVDGLPSVLEKAAEKGLLNDVFNLSPAGADVDLDIPKFDIKSKLNFNDILPKLGVSKLFTEGAGGIVKDQSVVVSKAFQEAFIKVDEEGATAGAFTALIVDRVEDFSEPPPPIKFTVDRPFLYAILYEDKTLFAGTYTN</sequence>
<organism evidence="6 7">
    <name type="scientific">Helicoverpa armigera</name>
    <name type="common">Cotton bollworm</name>
    <name type="synonym">Heliothis armigera</name>
    <dbReference type="NCBI Taxonomy" id="29058"/>
    <lineage>
        <taxon>Eukaryota</taxon>
        <taxon>Metazoa</taxon>
        <taxon>Ecdysozoa</taxon>
        <taxon>Arthropoda</taxon>
        <taxon>Hexapoda</taxon>
        <taxon>Insecta</taxon>
        <taxon>Pterygota</taxon>
        <taxon>Neoptera</taxon>
        <taxon>Endopterygota</taxon>
        <taxon>Lepidoptera</taxon>
        <taxon>Glossata</taxon>
        <taxon>Ditrysia</taxon>
        <taxon>Noctuoidea</taxon>
        <taxon>Noctuidae</taxon>
        <taxon>Heliothinae</taxon>
        <taxon>Helicoverpa</taxon>
    </lineage>
</organism>
<dbReference type="SUPFAM" id="SSF56574">
    <property type="entry name" value="Serpins"/>
    <property type="match status" value="1"/>
</dbReference>
<dbReference type="PANTHER" id="PTHR11461">
    <property type="entry name" value="SERINE PROTEASE INHIBITOR, SERPIN"/>
    <property type="match status" value="1"/>
</dbReference>
<evidence type="ECO:0000256" key="3">
    <source>
        <dbReference type="ARBA" id="ARBA00022900"/>
    </source>
</evidence>
<evidence type="ECO:0000313" key="6">
    <source>
        <dbReference type="EMBL" id="PZC74352.1"/>
    </source>
</evidence>
<evidence type="ECO:0000256" key="1">
    <source>
        <dbReference type="ARBA" id="ARBA00009500"/>
    </source>
</evidence>
<feature type="domain" description="Serpin" evidence="5">
    <location>
        <begin position="50"/>
        <end position="407"/>
    </location>
</feature>
<dbReference type="Gene3D" id="3.30.497.10">
    <property type="entry name" value="Antithrombin, subunit I, domain 2"/>
    <property type="match status" value="1"/>
</dbReference>
<dbReference type="InterPro" id="IPR042178">
    <property type="entry name" value="Serpin_sf_1"/>
</dbReference>
<keyword evidence="2" id="KW-0646">Protease inhibitor</keyword>
<dbReference type="InterPro" id="IPR000215">
    <property type="entry name" value="Serpin_fam"/>
</dbReference>
<accession>A0A2W1BH13</accession>
<dbReference type="GO" id="GO:0004867">
    <property type="term" value="F:serine-type endopeptidase inhibitor activity"/>
    <property type="evidence" value="ECO:0007669"/>
    <property type="project" value="UniProtKB-KW"/>
</dbReference>
<proteinExistence type="inferred from homology"/>
<dbReference type="InterPro" id="IPR023796">
    <property type="entry name" value="Serpin_dom"/>
</dbReference>
<dbReference type="AlphaFoldDB" id="A0A2W1BH13"/>
<dbReference type="PROSITE" id="PS00284">
    <property type="entry name" value="SERPIN"/>
    <property type="match status" value="1"/>
</dbReference>
<dbReference type="GO" id="GO:0005615">
    <property type="term" value="C:extracellular space"/>
    <property type="evidence" value="ECO:0007669"/>
    <property type="project" value="InterPro"/>
</dbReference>
<name>A0A2W1BH13_HELAM</name>
<dbReference type="InterPro" id="IPR042185">
    <property type="entry name" value="Serpin_sf_2"/>
</dbReference>
<comment type="similarity">
    <text evidence="1 4">Belongs to the serpin family.</text>
</comment>
<dbReference type="PANTHER" id="PTHR11461:SF211">
    <property type="entry name" value="GH10112P-RELATED"/>
    <property type="match status" value="1"/>
</dbReference>
<evidence type="ECO:0000256" key="2">
    <source>
        <dbReference type="ARBA" id="ARBA00022690"/>
    </source>
</evidence>
<dbReference type="EMBL" id="KZ150054">
    <property type="protein sequence ID" value="PZC74352.1"/>
    <property type="molecule type" value="Genomic_DNA"/>
</dbReference>
<dbReference type="Gene3D" id="2.30.39.10">
    <property type="entry name" value="Alpha-1-antitrypsin, domain 1"/>
    <property type="match status" value="1"/>
</dbReference>